<feature type="transmembrane region" description="Helical" evidence="2">
    <location>
        <begin position="68"/>
        <end position="91"/>
    </location>
</feature>
<accession>A0ABY7JXR3</accession>
<evidence type="ECO:0000313" key="3">
    <source>
        <dbReference type="EMBL" id="WAX57353.1"/>
    </source>
</evidence>
<dbReference type="EMBL" id="CP097463">
    <property type="protein sequence ID" value="WAX57353.1"/>
    <property type="molecule type" value="Genomic_DNA"/>
</dbReference>
<name>A0ABY7JXR3_9ACTN</name>
<dbReference type="RefSeq" id="WP_269443891.1">
    <property type="nucleotide sequence ID" value="NZ_CP097463.1"/>
</dbReference>
<keyword evidence="2" id="KW-0472">Membrane</keyword>
<evidence type="ECO:0000256" key="1">
    <source>
        <dbReference type="SAM" id="MobiDB-lite"/>
    </source>
</evidence>
<evidence type="ECO:0000256" key="2">
    <source>
        <dbReference type="SAM" id="Phobius"/>
    </source>
</evidence>
<keyword evidence="2" id="KW-1133">Transmembrane helix</keyword>
<keyword evidence="4" id="KW-1185">Reference proteome</keyword>
<protein>
    <submittedName>
        <fullName evidence="3">Uncharacterized protein</fullName>
    </submittedName>
</protein>
<organism evidence="3 4">
    <name type="scientific">Jatrophihabitans cynanchi</name>
    <dbReference type="NCBI Taxonomy" id="2944128"/>
    <lineage>
        <taxon>Bacteria</taxon>
        <taxon>Bacillati</taxon>
        <taxon>Actinomycetota</taxon>
        <taxon>Actinomycetes</taxon>
        <taxon>Jatrophihabitantales</taxon>
        <taxon>Jatrophihabitantaceae</taxon>
        <taxon>Jatrophihabitans</taxon>
    </lineage>
</organism>
<feature type="region of interest" description="Disordered" evidence="1">
    <location>
        <begin position="1"/>
        <end position="27"/>
    </location>
</feature>
<keyword evidence="2" id="KW-0812">Transmembrane</keyword>
<reference evidence="3" key="1">
    <citation type="submission" date="2022-05" db="EMBL/GenBank/DDBJ databases">
        <title>Jatrophihabitans sp. SB3-54 whole genome sequence.</title>
        <authorList>
            <person name="Suh M.K."/>
            <person name="Eom M.K."/>
            <person name="Kim J.S."/>
            <person name="Kim H.S."/>
            <person name="Do H.E."/>
            <person name="Shin Y.K."/>
            <person name="Lee J.-S."/>
        </authorList>
    </citation>
    <scope>NUCLEOTIDE SEQUENCE</scope>
    <source>
        <strain evidence="3">SB3-54</strain>
    </source>
</reference>
<proteinExistence type="predicted"/>
<gene>
    <name evidence="3" type="ORF">M6B22_00965</name>
</gene>
<dbReference type="Proteomes" id="UP001164693">
    <property type="component" value="Chromosome"/>
</dbReference>
<sequence>MQVDGRYRGSFDDDPGEPTDPSWASPYVDGAWGRTANPNTADGELQNLAAFGAGLARLTGPRRTAARFVVWLILLGTALTIIYGMVGIVAIW</sequence>
<feature type="compositionally biased region" description="Basic and acidic residues" evidence="1">
    <location>
        <begin position="1"/>
        <end position="11"/>
    </location>
</feature>
<evidence type="ECO:0000313" key="4">
    <source>
        <dbReference type="Proteomes" id="UP001164693"/>
    </source>
</evidence>